<accession>A0ABR2AEG2</accession>
<name>A0ABR2AEG2_9ROSI</name>
<sequence>MREDSTLHGMVCYGTARNSKLGVRLYHLGYASSANMRYTTAMRHNQLYASQSYVRYSANFISRLTVEGKRPQERILIQQKTREINAILASPGMKDIIGSSSFIFPRLPRFNANLVFPEVLQEQNAEEQDDANPEQVPEQLDQVQEEVMQETGLGAFIPGTEEGWGIGPRLPSFQPPRFDPLAPKTISASLTIKMVVLTLCLGSFVYWSILPELNSIEYIPPRLICEPVRQPYDLNINALREYLNVATGSKEFGLGMSDKLIIEKLPTESTSRLRLTLDGFPDDDSPKSAGFYIAMIILAMTVTAAAAGFSSIR</sequence>
<feature type="transmembrane region" description="Helical" evidence="1">
    <location>
        <begin position="190"/>
        <end position="209"/>
    </location>
</feature>
<feature type="transmembrane region" description="Helical" evidence="1">
    <location>
        <begin position="289"/>
        <end position="309"/>
    </location>
</feature>
<proteinExistence type="predicted"/>
<gene>
    <name evidence="2" type="ORF">V6N12_057963</name>
</gene>
<reference evidence="2 3" key="1">
    <citation type="journal article" date="2024" name="G3 (Bethesda)">
        <title>Genome assembly of Hibiscus sabdariffa L. provides insights into metabolisms of medicinal natural products.</title>
        <authorList>
            <person name="Kim T."/>
        </authorList>
    </citation>
    <scope>NUCLEOTIDE SEQUENCE [LARGE SCALE GENOMIC DNA]</scope>
    <source>
        <strain evidence="2">TK-2024</strain>
        <tissue evidence="2">Old leaves</tissue>
    </source>
</reference>
<organism evidence="2 3">
    <name type="scientific">Hibiscus sabdariffa</name>
    <name type="common">roselle</name>
    <dbReference type="NCBI Taxonomy" id="183260"/>
    <lineage>
        <taxon>Eukaryota</taxon>
        <taxon>Viridiplantae</taxon>
        <taxon>Streptophyta</taxon>
        <taxon>Embryophyta</taxon>
        <taxon>Tracheophyta</taxon>
        <taxon>Spermatophyta</taxon>
        <taxon>Magnoliopsida</taxon>
        <taxon>eudicotyledons</taxon>
        <taxon>Gunneridae</taxon>
        <taxon>Pentapetalae</taxon>
        <taxon>rosids</taxon>
        <taxon>malvids</taxon>
        <taxon>Malvales</taxon>
        <taxon>Malvaceae</taxon>
        <taxon>Malvoideae</taxon>
        <taxon>Hibiscus</taxon>
    </lineage>
</organism>
<dbReference type="EMBL" id="JBBPBM010000784">
    <property type="protein sequence ID" value="KAK8491534.1"/>
    <property type="molecule type" value="Genomic_DNA"/>
</dbReference>
<keyword evidence="1" id="KW-0472">Membrane</keyword>
<keyword evidence="1" id="KW-1133">Transmembrane helix</keyword>
<dbReference type="Proteomes" id="UP001472677">
    <property type="component" value="Unassembled WGS sequence"/>
</dbReference>
<evidence type="ECO:0000313" key="2">
    <source>
        <dbReference type="EMBL" id="KAK8491534.1"/>
    </source>
</evidence>
<comment type="caution">
    <text evidence="2">The sequence shown here is derived from an EMBL/GenBank/DDBJ whole genome shotgun (WGS) entry which is preliminary data.</text>
</comment>
<evidence type="ECO:0000313" key="3">
    <source>
        <dbReference type="Proteomes" id="UP001472677"/>
    </source>
</evidence>
<evidence type="ECO:0000256" key="1">
    <source>
        <dbReference type="SAM" id="Phobius"/>
    </source>
</evidence>
<protein>
    <submittedName>
        <fullName evidence="2">Uncharacterized protein</fullName>
    </submittedName>
</protein>
<keyword evidence="1" id="KW-0812">Transmembrane</keyword>
<keyword evidence="3" id="KW-1185">Reference proteome</keyword>